<dbReference type="OrthoDB" id="3792830at2759"/>
<dbReference type="InterPro" id="IPR036047">
    <property type="entry name" value="F-box-like_dom_sf"/>
</dbReference>
<dbReference type="SUPFAM" id="SSF81383">
    <property type="entry name" value="F-box domain"/>
    <property type="match status" value="1"/>
</dbReference>
<accession>A0A7C8IEU2</accession>
<sequence>MEFDPGIVAESAVDMARRTTLKHLHDYILDPNVLLAHCPLDHLRQTTVTPVCDLAAFDKFPTELQHAILAEVDVKSLLAFRAVNKRAVEVVNGMVEWQKIIGNAPNAIRMAVGICTAHTFSMRDLFKKLCQRHCDHCDKLAPYIDVFLLKRVCLNVGGSCKERMPALPRCLLPGNLKIHDYSKVASFRNIKGRYGEHAPGYESLDAQWVYYDLDSAKRNATNLDIGGKVPWYSADTKLFYLKYTCAEAPFLDANSHETGRLLICELCCGPGIRS</sequence>
<evidence type="ECO:0000313" key="3">
    <source>
        <dbReference type="Proteomes" id="UP000481861"/>
    </source>
</evidence>
<feature type="domain" description="F-box" evidence="1">
    <location>
        <begin position="54"/>
        <end position="100"/>
    </location>
</feature>
<evidence type="ECO:0000313" key="2">
    <source>
        <dbReference type="EMBL" id="KAF2875371.1"/>
    </source>
</evidence>
<evidence type="ECO:0000259" key="1">
    <source>
        <dbReference type="PROSITE" id="PS50181"/>
    </source>
</evidence>
<dbReference type="EMBL" id="JAADJZ010000005">
    <property type="protein sequence ID" value="KAF2875371.1"/>
    <property type="molecule type" value="Genomic_DNA"/>
</dbReference>
<keyword evidence="3" id="KW-1185">Reference proteome</keyword>
<dbReference type="Proteomes" id="UP000481861">
    <property type="component" value="Unassembled WGS sequence"/>
</dbReference>
<organism evidence="2 3">
    <name type="scientific">Massariosphaeria phaeospora</name>
    <dbReference type="NCBI Taxonomy" id="100035"/>
    <lineage>
        <taxon>Eukaryota</taxon>
        <taxon>Fungi</taxon>
        <taxon>Dikarya</taxon>
        <taxon>Ascomycota</taxon>
        <taxon>Pezizomycotina</taxon>
        <taxon>Dothideomycetes</taxon>
        <taxon>Pleosporomycetidae</taxon>
        <taxon>Pleosporales</taxon>
        <taxon>Pleosporales incertae sedis</taxon>
        <taxon>Massariosphaeria</taxon>
    </lineage>
</organism>
<proteinExistence type="predicted"/>
<dbReference type="InterPro" id="IPR001810">
    <property type="entry name" value="F-box_dom"/>
</dbReference>
<name>A0A7C8IEU2_9PLEO</name>
<gene>
    <name evidence="2" type="ORF">BDV95DRAFT_316071</name>
</gene>
<reference evidence="2 3" key="1">
    <citation type="submission" date="2020-01" db="EMBL/GenBank/DDBJ databases">
        <authorList>
            <consortium name="DOE Joint Genome Institute"/>
            <person name="Haridas S."/>
            <person name="Albert R."/>
            <person name="Binder M."/>
            <person name="Bloem J."/>
            <person name="Labutti K."/>
            <person name="Salamov A."/>
            <person name="Andreopoulos B."/>
            <person name="Baker S.E."/>
            <person name="Barry K."/>
            <person name="Bills G."/>
            <person name="Bluhm B.H."/>
            <person name="Cannon C."/>
            <person name="Castanera R."/>
            <person name="Culley D.E."/>
            <person name="Daum C."/>
            <person name="Ezra D."/>
            <person name="Gonzalez J.B."/>
            <person name="Henrissat B."/>
            <person name="Kuo A."/>
            <person name="Liang C."/>
            <person name="Lipzen A."/>
            <person name="Lutzoni F."/>
            <person name="Magnuson J."/>
            <person name="Mondo S."/>
            <person name="Nolan M."/>
            <person name="Ohm R."/>
            <person name="Pangilinan J."/>
            <person name="Park H.-J.H."/>
            <person name="Ramirez L."/>
            <person name="Alfaro M."/>
            <person name="Sun H."/>
            <person name="Tritt A."/>
            <person name="Yoshinaga Y."/>
            <person name="Zwiers L.-H.L."/>
            <person name="Turgeon B.G."/>
            <person name="Goodwin S.B."/>
            <person name="Spatafora J.W."/>
            <person name="Crous P.W."/>
            <person name="Grigoriev I.V."/>
        </authorList>
    </citation>
    <scope>NUCLEOTIDE SEQUENCE [LARGE SCALE GENOMIC DNA]</scope>
    <source>
        <strain evidence="2 3">CBS 611.86</strain>
    </source>
</reference>
<protein>
    <recommendedName>
        <fullName evidence="1">F-box domain-containing protein</fullName>
    </recommendedName>
</protein>
<dbReference type="AlphaFoldDB" id="A0A7C8IEU2"/>
<dbReference type="PROSITE" id="PS50181">
    <property type="entry name" value="FBOX"/>
    <property type="match status" value="1"/>
</dbReference>
<comment type="caution">
    <text evidence="2">The sequence shown here is derived from an EMBL/GenBank/DDBJ whole genome shotgun (WGS) entry which is preliminary data.</text>
</comment>